<organism evidence="1 2">
    <name type="scientific">Planococcus koreensis</name>
    <dbReference type="NCBI Taxonomy" id="112331"/>
    <lineage>
        <taxon>Bacteria</taxon>
        <taxon>Bacillati</taxon>
        <taxon>Bacillota</taxon>
        <taxon>Bacilli</taxon>
        <taxon>Bacillales</taxon>
        <taxon>Caryophanaceae</taxon>
        <taxon>Planococcus</taxon>
    </lineage>
</organism>
<evidence type="ECO:0000313" key="2">
    <source>
        <dbReference type="Proteomes" id="UP000525923"/>
    </source>
</evidence>
<protein>
    <submittedName>
        <fullName evidence="1">Uncharacterized protein</fullName>
    </submittedName>
</protein>
<name>A0A7W8CSD4_9BACL</name>
<proteinExistence type="predicted"/>
<dbReference type="AlphaFoldDB" id="A0A7W8CSD4"/>
<comment type="caution">
    <text evidence="1">The sequence shown here is derived from an EMBL/GenBank/DDBJ whole genome shotgun (WGS) entry which is preliminary data.</text>
</comment>
<reference evidence="1 2" key="1">
    <citation type="submission" date="2020-08" db="EMBL/GenBank/DDBJ databases">
        <title>Genomic Encyclopedia of Type Strains, Phase IV (KMG-IV): sequencing the most valuable type-strain genomes for metagenomic binning, comparative biology and taxonomic classification.</title>
        <authorList>
            <person name="Goeker M."/>
        </authorList>
    </citation>
    <scope>NUCLEOTIDE SEQUENCE [LARGE SCALE GENOMIC DNA]</scope>
    <source>
        <strain evidence="1 2">DSM 15895</strain>
    </source>
</reference>
<keyword evidence="2" id="KW-1185">Reference proteome</keyword>
<accession>A0A7W8CSD4</accession>
<evidence type="ECO:0000313" key="1">
    <source>
        <dbReference type="EMBL" id="MBB5179105.1"/>
    </source>
</evidence>
<gene>
    <name evidence="1" type="ORF">HNQ44_000527</name>
</gene>
<dbReference type="Proteomes" id="UP000525923">
    <property type="component" value="Unassembled WGS sequence"/>
</dbReference>
<dbReference type="EMBL" id="JACHHE010000001">
    <property type="protein sequence ID" value="MBB5179105.1"/>
    <property type="molecule type" value="Genomic_DNA"/>
</dbReference>
<sequence>MGSCSAFFHETMKGAFHVRKAPFHITQRGWEKCSRSNKGVYVCM</sequence>